<evidence type="ECO:0000313" key="1">
    <source>
        <dbReference type="EMBL" id="GER37618.1"/>
    </source>
</evidence>
<gene>
    <name evidence="1" type="ORF">STAS_14036</name>
</gene>
<name>A0A5A7PYE4_STRAF</name>
<proteinExistence type="predicted"/>
<protein>
    <submittedName>
        <fullName evidence="1">Tyrosine-protein phosphatase non-receptor type 1</fullName>
    </submittedName>
</protein>
<keyword evidence="2" id="KW-1185">Reference proteome</keyword>
<comment type="caution">
    <text evidence="1">The sequence shown here is derived from an EMBL/GenBank/DDBJ whole genome shotgun (WGS) entry which is preliminary data.</text>
</comment>
<sequence length="231" mass="26159">MTSKIGFTLISNTRHVSRVKRKGSAIGRIAYIVNEDKILLRQRYKNLKIQLFSLPFAAEQVVAKVEINNPIFLDKVRALIDMTVTIYPTFGVPKPSCHAIRPPTLSFPTTTTKPKEAPSYCYLIQRLIRDSKADQRFKFVAERRCEERKGLGSRANQYDLFLIVDLKRAKKCYHQGYGSLTYSVVLAFSTGVVEGRRSRLAFATDEQSESDQIWARKKGILNSTSMGGLGF</sequence>
<organism evidence="1 2">
    <name type="scientific">Striga asiatica</name>
    <name type="common">Asiatic witchweed</name>
    <name type="synonym">Buchnera asiatica</name>
    <dbReference type="NCBI Taxonomy" id="4170"/>
    <lineage>
        <taxon>Eukaryota</taxon>
        <taxon>Viridiplantae</taxon>
        <taxon>Streptophyta</taxon>
        <taxon>Embryophyta</taxon>
        <taxon>Tracheophyta</taxon>
        <taxon>Spermatophyta</taxon>
        <taxon>Magnoliopsida</taxon>
        <taxon>eudicotyledons</taxon>
        <taxon>Gunneridae</taxon>
        <taxon>Pentapetalae</taxon>
        <taxon>asterids</taxon>
        <taxon>lamiids</taxon>
        <taxon>Lamiales</taxon>
        <taxon>Orobanchaceae</taxon>
        <taxon>Buchnereae</taxon>
        <taxon>Striga</taxon>
    </lineage>
</organism>
<dbReference type="EMBL" id="BKCP01005405">
    <property type="protein sequence ID" value="GER37618.1"/>
    <property type="molecule type" value="Genomic_DNA"/>
</dbReference>
<accession>A0A5A7PYE4</accession>
<dbReference type="Proteomes" id="UP000325081">
    <property type="component" value="Unassembled WGS sequence"/>
</dbReference>
<dbReference type="AlphaFoldDB" id="A0A5A7PYE4"/>
<keyword evidence="1" id="KW-0675">Receptor</keyword>
<evidence type="ECO:0000313" key="2">
    <source>
        <dbReference type="Proteomes" id="UP000325081"/>
    </source>
</evidence>
<reference evidence="2" key="1">
    <citation type="journal article" date="2019" name="Curr. Biol.">
        <title>Genome Sequence of Striga asiatica Provides Insight into the Evolution of Plant Parasitism.</title>
        <authorList>
            <person name="Yoshida S."/>
            <person name="Kim S."/>
            <person name="Wafula E.K."/>
            <person name="Tanskanen J."/>
            <person name="Kim Y.M."/>
            <person name="Honaas L."/>
            <person name="Yang Z."/>
            <person name="Spallek T."/>
            <person name="Conn C.E."/>
            <person name="Ichihashi Y."/>
            <person name="Cheong K."/>
            <person name="Cui S."/>
            <person name="Der J.P."/>
            <person name="Gundlach H."/>
            <person name="Jiao Y."/>
            <person name="Hori C."/>
            <person name="Ishida J.K."/>
            <person name="Kasahara H."/>
            <person name="Kiba T."/>
            <person name="Kim M.S."/>
            <person name="Koo N."/>
            <person name="Laohavisit A."/>
            <person name="Lee Y.H."/>
            <person name="Lumba S."/>
            <person name="McCourt P."/>
            <person name="Mortimer J.C."/>
            <person name="Mutuku J.M."/>
            <person name="Nomura T."/>
            <person name="Sasaki-Sekimoto Y."/>
            <person name="Seto Y."/>
            <person name="Wang Y."/>
            <person name="Wakatake T."/>
            <person name="Sakakibara H."/>
            <person name="Demura T."/>
            <person name="Yamaguchi S."/>
            <person name="Yoneyama K."/>
            <person name="Manabe R.I."/>
            <person name="Nelson D.C."/>
            <person name="Schulman A.H."/>
            <person name="Timko M.P."/>
            <person name="dePamphilis C.W."/>
            <person name="Choi D."/>
            <person name="Shirasu K."/>
        </authorList>
    </citation>
    <scope>NUCLEOTIDE SEQUENCE [LARGE SCALE GENOMIC DNA]</scope>
    <source>
        <strain evidence="2">cv. UVA1</strain>
    </source>
</reference>